<evidence type="ECO:0000256" key="1">
    <source>
        <dbReference type="SAM" id="Phobius"/>
    </source>
</evidence>
<dbReference type="PANTHER" id="PTHR33306">
    <property type="entry name" value="EXPRESSED PROTEIN-RELATED-RELATED"/>
    <property type="match status" value="1"/>
</dbReference>
<dbReference type="EMBL" id="JAAIUW010000004">
    <property type="protein sequence ID" value="KAF7835929.1"/>
    <property type="molecule type" value="Genomic_DNA"/>
</dbReference>
<keyword evidence="3" id="KW-1185">Reference proteome</keyword>
<proteinExistence type="predicted"/>
<reference evidence="2" key="1">
    <citation type="submission" date="2020-09" db="EMBL/GenBank/DDBJ databases">
        <title>Genome-Enabled Discovery of Anthraquinone Biosynthesis in Senna tora.</title>
        <authorList>
            <person name="Kang S.-H."/>
            <person name="Pandey R.P."/>
            <person name="Lee C.-M."/>
            <person name="Sim J.-S."/>
            <person name="Jeong J.-T."/>
            <person name="Choi B.-S."/>
            <person name="Jung M."/>
            <person name="Ginzburg D."/>
            <person name="Zhao K."/>
            <person name="Won S.Y."/>
            <person name="Oh T.-J."/>
            <person name="Yu Y."/>
            <person name="Kim N.-H."/>
            <person name="Lee O.R."/>
            <person name="Lee T.-H."/>
            <person name="Bashyal P."/>
            <person name="Kim T.-S."/>
            <person name="Lee W.-H."/>
            <person name="Kawkins C."/>
            <person name="Kim C.-K."/>
            <person name="Kim J.S."/>
            <person name="Ahn B.O."/>
            <person name="Rhee S.Y."/>
            <person name="Sohng J.K."/>
        </authorList>
    </citation>
    <scope>NUCLEOTIDE SEQUENCE</scope>
    <source>
        <tissue evidence="2">Leaf</tissue>
    </source>
</reference>
<keyword evidence="1" id="KW-1133">Transmembrane helix</keyword>
<feature type="transmembrane region" description="Helical" evidence="1">
    <location>
        <begin position="12"/>
        <end position="33"/>
    </location>
</feature>
<sequence>MASSTTSQPALPLHLCFFLLTLLMFLGFSWYLNYEPFMESLMDQVKMFLMVSPLLLLLVVHLVSNYGGGGDRAGIFSSLIPLPERESLHRAGGTPWGVGLLLVLLFFMISYQSSFQERWFPLLTR</sequence>
<dbReference type="PANTHER" id="PTHR33306:SF5">
    <property type="entry name" value="OXIDOREDUCTASE_TRANSITION METAL ION-BINDING PROTEIN"/>
    <property type="match status" value="1"/>
</dbReference>
<dbReference type="OrthoDB" id="683410at2759"/>
<name>A0A834X0L9_9FABA</name>
<feature type="transmembrane region" description="Helical" evidence="1">
    <location>
        <begin position="93"/>
        <end position="111"/>
    </location>
</feature>
<dbReference type="AlphaFoldDB" id="A0A834X0L9"/>
<comment type="caution">
    <text evidence="2">The sequence shown here is derived from an EMBL/GenBank/DDBJ whole genome shotgun (WGS) entry which is preliminary data.</text>
</comment>
<keyword evidence="1" id="KW-0472">Membrane</keyword>
<organism evidence="2 3">
    <name type="scientific">Senna tora</name>
    <dbReference type="NCBI Taxonomy" id="362788"/>
    <lineage>
        <taxon>Eukaryota</taxon>
        <taxon>Viridiplantae</taxon>
        <taxon>Streptophyta</taxon>
        <taxon>Embryophyta</taxon>
        <taxon>Tracheophyta</taxon>
        <taxon>Spermatophyta</taxon>
        <taxon>Magnoliopsida</taxon>
        <taxon>eudicotyledons</taxon>
        <taxon>Gunneridae</taxon>
        <taxon>Pentapetalae</taxon>
        <taxon>rosids</taxon>
        <taxon>fabids</taxon>
        <taxon>Fabales</taxon>
        <taxon>Fabaceae</taxon>
        <taxon>Caesalpinioideae</taxon>
        <taxon>Cassia clade</taxon>
        <taxon>Senna</taxon>
    </lineage>
</organism>
<keyword evidence="2" id="KW-0346">Stress response</keyword>
<evidence type="ECO:0000313" key="2">
    <source>
        <dbReference type="EMBL" id="KAF7835929.1"/>
    </source>
</evidence>
<protein>
    <submittedName>
        <fullName evidence="2">Small heat shock protein HSP</fullName>
    </submittedName>
</protein>
<evidence type="ECO:0000313" key="3">
    <source>
        <dbReference type="Proteomes" id="UP000634136"/>
    </source>
</evidence>
<feature type="transmembrane region" description="Helical" evidence="1">
    <location>
        <begin position="45"/>
        <end position="63"/>
    </location>
</feature>
<accession>A0A834X0L9</accession>
<keyword evidence="1" id="KW-0812">Transmembrane</keyword>
<dbReference type="Proteomes" id="UP000634136">
    <property type="component" value="Unassembled WGS sequence"/>
</dbReference>
<gene>
    <name evidence="2" type="ORF">G2W53_010788</name>
</gene>